<proteinExistence type="predicted"/>
<sequence length="36" mass="4196">MQGYYCNVFVRTLFTTIILPDTPIKNTLTNSIIYIQ</sequence>
<name>A0A0K2UWU8_LEPSM</name>
<dbReference type="EMBL" id="HACA01024825">
    <property type="protein sequence ID" value="CDW42186.1"/>
    <property type="molecule type" value="Transcribed_RNA"/>
</dbReference>
<feature type="non-terminal residue" evidence="1">
    <location>
        <position position="36"/>
    </location>
</feature>
<organism evidence="1">
    <name type="scientific">Lepeophtheirus salmonis</name>
    <name type="common">Salmon louse</name>
    <name type="synonym">Caligus salmonis</name>
    <dbReference type="NCBI Taxonomy" id="72036"/>
    <lineage>
        <taxon>Eukaryota</taxon>
        <taxon>Metazoa</taxon>
        <taxon>Ecdysozoa</taxon>
        <taxon>Arthropoda</taxon>
        <taxon>Crustacea</taxon>
        <taxon>Multicrustacea</taxon>
        <taxon>Hexanauplia</taxon>
        <taxon>Copepoda</taxon>
        <taxon>Siphonostomatoida</taxon>
        <taxon>Caligidae</taxon>
        <taxon>Lepeophtheirus</taxon>
    </lineage>
</organism>
<accession>A0A0K2UWU8</accession>
<reference evidence="1" key="1">
    <citation type="submission" date="2014-05" db="EMBL/GenBank/DDBJ databases">
        <authorList>
            <person name="Chronopoulou M."/>
        </authorList>
    </citation>
    <scope>NUCLEOTIDE SEQUENCE</scope>
    <source>
        <tissue evidence="1">Whole organism</tissue>
    </source>
</reference>
<evidence type="ECO:0000313" key="1">
    <source>
        <dbReference type="EMBL" id="CDW42186.1"/>
    </source>
</evidence>
<protein>
    <submittedName>
        <fullName evidence="1">Uncharacterized protein</fullName>
    </submittedName>
</protein>
<dbReference type="AlphaFoldDB" id="A0A0K2UWU8"/>